<dbReference type="KEGG" id="svo:SVI_3967"/>
<dbReference type="AlphaFoldDB" id="D4ZD43"/>
<keyword evidence="1" id="KW-0732">Signal</keyword>
<evidence type="ECO:0000313" key="2">
    <source>
        <dbReference type="EMBL" id="BAJ03938.1"/>
    </source>
</evidence>
<dbReference type="Proteomes" id="UP000002350">
    <property type="component" value="Chromosome"/>
</dbReference>
<keyword evidence="3" id="KW-1185">Reference proteome</keyword>
<proteinExistence type="predicted"/>
<dbReference type="STRING" id="637905.SVI_3967"/>
<protein>
    <recommendedName>
        <fullName evidence="4">Lipoprotein</fullName>
    </recommendedName>
</protein>
<gene>
    <name evidence="2" type="ordered locus">SVI_3967</name>
</gene>
<dbReference type="HOGENOM" id="CLU_169030_0_0_6"/>
<evidence type="ECO:0000256" key="1">
    <source>
        <dbReference type="SAM" id="SignalP"/>
    </source>
</evidence>
<evidence type="ECO:0008006" key="4">
    <source>
        <dbReference type="Google" id="ProtNLM"/>
    </source>
</evidence>
<organism evidence="2 3">
    <name type="scientific">Shewanella violacea (strain JCM 10179 / CIP 106290 / LMG 19151 / DSS12)</name>
    <dbReference type="NCBI Taxonomy" id="637905"/>
    <lineage>
        <taxon>Bacteria</taxon>
        <taxon>Pseudomonadati</taxon>
        <taxon>Pseudomonadota</taxon>
        <taxon>Gammaproteobacteria</taxon>
        <taxon>Alteromonadales</taxon>
        <taxon>Shewanellaceae</taxon>
        <taxon>Shewanella</taxon>
    </lineage>
</organism>
<dbReference type="eggNOG" id="ENOG5033C2S">
    <property type="taxonomic scope" value="Bacteria"/>
</dbReference>
<dbReference type="PROSITE" id="PS51257">
    <property type="entry name" value="PROKAR_LIPOPROTEIN"/>
    <property type="match status" value="1"/>
</dbReference>
<sequence>MFMGFSRLVLLGLLCSSLAACTQSPEWTLFYYADTREIPQGAVQSEHISGYYAEVDQCLMKGAGMVRVSDSGEGRYQCGFQCVTTQGKALSCKEFVDKLAF</sequence>
<evidence type="ECO:0000313" key="3">
    <source>
        <dbReference type="Proteomes" id="UP000002350"/>
    </source>
</evidence>
<feature type="chain" id="PRO_5003068624" description="Lipoprotein" evidence="1">
    <location>
        <begin position="23"/>
        <end position="101"/>
    </location>
</feature>
<name>D4ZD43_SHEVD</name>
<feature type="signal peptide" evidence="1">
    <location>
        <begin position="1"/>
        <end position="22"/>
    </location>
</feature>
<reference evidence="3" key="1">
    <citation type="journal article" date="2010" name="Mol. Biosyst.">
        <title>Complete genome sequence and comparative analysis of Shewanella violacea, a psychrophilic and piezophilic bacterium from deep sea floor sediments.</title>
        <authorList>
            <person name="Aono E."/>
            <person name="Baba T."/>
            <person name="Ara T."/>
            <person name="Nishi T."/>
            <person name="Nakamichi T."/>
            <person name="Inamoto E."/>
            <person name="Toyonaga H."/>
            <person name="Hasegawa M."/>
            <person name="Takai Y."/>
            <person name="Okumura Y."/>
            <person name="Baba M."/>
            <person name="Tomita M."/>
            <person name="Kato C."/>
            <person name="Oshima T."/>
            <person name="Nakasone K."/>
            <person name="Mori H."/>
        </authorList>
    </citation>
    <scope>NUCLEOTIDE SEQUENCE [LARGE SCALE GENOMIC DNA]</scope>
    <source>
        <strain evidence="3">JCM 10179 / CIP 106290 / LMG 19151 / DSS12</strain>
    </source>
</reference>
<accession>D4ZD43</accession>
<dbReference type="EMBL" id="AP011177">
    <property type="protein sequence ID" value="BAJ03938.1"/>
    <property type="molecule type" value="Genomic_DNA"/>
</dbReference>